<evidence type="ECO:0000313" key="2">
    <source>
        <dbReference type="EMBL" id="GAA0461413.1"/>
    </source>
</evidence>
<feature type="signal peptide" evidence="1">
    <location>
        <begin position="1"/>
        <end position="30"/>
    </location>
</feature>
<keyword evidence="1" id="KW-0732">Signal</keyword>
<accession>A0ABN0ZWJ6</accession>
<gene>
    <name evidence="2" type="ORF">GCM10009544_24910</name>
</gene>
<proteinExistence type="predicted"/>
<protein>
    <recommendedName>
        <fullName evidence="4">Secreted protein</fullName>
    </recommendedName>
</protein>
<evidence type="ECO:0000256" key="1">
    <source>
        <dbReference type="SAM" id="SignalP"/>
    </source>
</evidence>
<name>A0ABN0ZWJ6_9ACTN</name>
<comment type="caution">
    <text evidence="2">The sequence shown here is derived from an EMBL/GenBank/DDBJ whole genome shotgun (WGS) entry which is preliminary data.</text>
</comment>
<dbReference type="EMBL" id="BAAAHB010000021">
    <property type="protein sequence ID" value="GAA0461413.1"/>
    <property type="molecule type" value="Genomic_DNA"/>
</dbReference>
<evidence type="ECO:0000313" key="3">
    <source>
        <dbReference type="Proteomes" id="UP001499895"/>
    </source>
</evidence>
<keyword evidence="3" id="KW-1185">Reference proteome</keyword>
<organism evidence="2 3">
    <name type="scientific">Streptomyces stramineus</name>
    <dbReference type="NCBI Taxonomy" id="173861"/>
    <lineage>
        <taxon>Bacteria</taxon>
        <taxon>Bacillati</taxon>
        <taxon>Actinomycetota</taxon>
        <taxon>Actinomycetes</taxon>
        <taxon>Kitasatosporales</taxon>
        <taxon>Streptomycetaceae</taxon>
        <taxon>Streptomyces</taxon>
    </lineage>
</organism>
<feature type="chain" id="PRO_5045035924" description="Secreted protein" evidence="1">
    <location>
        <begin position="31"/>
        <end position="107"/>
    </location>
</feature>
<evidence type="ECO:0008006" key="4">
    <source>
        <dbReference type="Google" id="ProtNLM"/>
    </source>
</evidence>
<reference evidence="2 3" key="1">
    <citation type="journal article" date="2019" name="Int. J. Syst. Evol. Microbiol.">
        <title>The Global Catalogue of Microorganisms (GCM) 10K type strain sequencing project: providing services to taxonomists for standard genome sequencing and annotation.</title>
        <authorList>
            <consortium name="The Broad Institute Genomics Platform"/>
            <consortium name="The Broad Institute Genome Sequencing Center for Infectious Disease"/>
            <person name="Wu L."/>
            <person name="Ma J."/>
        </authorList>
    </citation>
    <scope>NUCLEOTIDE SEQUENCE [LARGE SCALE GENOMIC DNA]</scope>
    <source>
        <strain evidence="2 3">JCM 10649</strain>
    </source>
</reference>
<sequence>MRTRKNAARMAVTIGTALALFTGVSGSAQAATGDFLYTNVNGDEFTLHNPASGECFLLVSGARSAFNRTTSRASLFTEHGCEGARLLMQPNTSASFTGNVPHSVMFD</sequence>
<dbReference type="Proteomes" id="UP001499895">
    <property type="component" value="Unassembled WGS sequence"/>
</dbReference>
<dbReference type="RefSeq" id="WP_344089615.1">
    <property type="nucleotide sequence ID" value="NZ_BAAAHB010000021.1"/>
</dbReference>